<gene>
    <name evidence="3" type="ORF">AADG42_15605</name>
</gene>
<proteinExistence type="predicted"/>
<feature type="compositionally biased region" description="Low complexity" evidence="1">
    <location>
        <begin position="160"/>
        <end position="170"/>
    </location>
</feature>
<protein>
    <recommendedName>
        <fullName evidence="5">DUF4190 domain-containing protein</fullName>
    </recommendedName>
</protein>
<keyword evidence="4" id="KW-1185">Reference proteome</keyword>
<feature type="transmembrane region" description="Helical" evidence="2">
    <location>
        <begin position="57"/>
        <end position="80"/>
    </location>
</feature>
<feature type="region of interest" description="Disordered" evidence="1">
    <location>
        <begin position="1"/>
        <end position="49"/>
    </location>
</feature>
<feature type="region of interest" description="Disordered" evidence="1">
    <location>
        <begin position="134"/>
        <end position="170"/>
    </location>
</feature>
<reference evidence="3 4" key="1">
    <citation type="submission" date="2024-04" db="EMBL/GenBank/DDBJ databases">
        <title>Isolation of an actinomycete strain from pig manure.</title>
        <authorList>
            <person name="Gong T."/>
            <person name="Yu Z."/>
            <person name="An M."/>
            <person name="Wei C."/>
            <person name="Yang W."/>
            <person name="Liu L."/>
        </authorList>
    </citation>
    <scope>NUCLEOTIDE SEQUENCE [LARGE SCALE GENOMIC DNA]</scope>
    <source>
        <strain evidence="3 4">ZF39</strain>
    </source>
</reference>
<feature type="transmembrane region" description="Helical" evidence="2">
    <location>
        <begin position="92"/>
        <end position="114"/>
    </location>
</feature>
<evidence type="ECO:0008006" key="5">
    <source>
        <dbReference type="Google" id="ProtNLM"/>
    </source>
</evidence>
<organism evidence="3 4">
    <name type="scientific">Ammonicoccus fulvus</name>
    <dbReference type="NCBI Taxonomy" id="3138240"/>
    <lineage>
        <taxon>Bacteria</taxon>
        <taxon>Bacillati</taxon>
        <taxon>Actinomycetota</taxon>
        <taxon>Actinomycetes</taxon>
        <taxon>Propionibacteriales</taxon>
        <taxon>Propionibacteriaceae</taxon>
        <taxon>Ammonicoccus</taxon>
    </lineage>
</organism>
<dbReference type="Proteomes" id="UP001442841">
    <property type="component" value="Chromosome"/>
</dbReference>
<dbReference type="RefSeq" id="WP_425310098.1">
    <property type="nucleotide sequence ID" value="NZ_CP154795.1"/>
</dbReference>
<keyword evidence="2" id="KW-1133">Transmembrane helix</keyword>
<evidence type="ECO:0000313" key="3">
    <source>
        <dbReference type="EMBL" id="XAN08670.1"/>
    </source>
</evidence>
<dbReference type="EMBL" id="CP154795">
    <property type="protein sequence ID" value="XAN08670.1"/>
    <property type="molecule type" value="Genomic_DNA"/>
</dbReference>
<keyword evidence="2" id="KW-0812">Transmembrane</keyword>
<evidence type="ECO:0000256" key="2">
    <source>
        <dbReference type="SAM" id="Phobius"/>
    </source>
</evidence>
<name>A0ABZ3FSE3_9ACTN</name>
<evidence type="ECO:0000313" key="4">
    <source>
        <dbReference type="Proteomes" id="UP001442841"/>
    </source>
</evidence>
<sequence>MNDNGSIPHWDGSGPERWNPQGSHQPRTGSVDRTVLGPGPGQPFGPPATSGVRVPSLLPTVLITLFFGVFGLIPAVSASSRLRELGRPAGQVWGAFAAALVVAAVVPITLLLLARSFLPFGLASTSVTSEAPAVASSTGAPTGADPQQAVPTAEPPTSEPPATTRPPAAFPAGAQVCSGSAGPIGGFSQSAAGTDVTSCPFAESVRAAYGMQSVRDSVVTVQAWSPVTGKNYTMTCSGSGLVTCTGGTNAVVYLI</sequence>
<accession>A0ABZ3FSE3</accession>
<keyword evidence="2" id="KW-0472">Membrane</keyword>
<evidence type="ECO:0000256" key="1">
    <source>
        <dbReference type="SAM" id="MobiDB-lite"/>
    </source>
</evidence>